<dbReference type="GO" id="GO:0019136">
    <property type="term" value="F:deoxynucleoside kinase activity"/>
    <property type="evidence" value="ECO:0007669"/>
    <property type="project" value="TreeGrafter"/>
</dbReference>
<dbReference type="InterPro" id="IPR031314">
    <property type="entry name" value="DNK_dom"/>
</dbReference>
<dbReference type="CDD" id="cd01673">
    <property type="entry name" value="dNK"/>
    <property type="match status" value="1"/>
</dbReference>
<keyword evidence="2" id="KW-0418">Kinase</keyword>
<sequence length="206" mass="24872">MRRYLPVYFEPVIDNSYLADFYQEPKKYSFPLQIYLLNNRFRQQQQIIWSGKGGIQDRTIYEDGVFAKMLRDSELMEERDYRTYLDLFANMSNFMKKPNVIIHLDVTPEESIERIKRRARECEKTIPLEYLQNLYNAYEIFIADISRVIPVIKVNWSEFRDAEEIAEVIKREYLSMQNIREMHWKEGYKGVVRKDTKAEPQEDAKQ</sequence>
<dbReference type="KEGG" id="acan:ACA1_183140"/>
<gene>
    <name evidence="2" type="ORF">ACA1_183140</name>
</gene>
<protein>
    <submittedName>
        <fullName evidence="2">Deoxyadenosine kinase</fullName>
    </submittedName>
</protein>
<dbReference type="AlphaFoldDB" id="L8H888"/>
<accession>L8H888</accession>
<dbReference type="GO" id="GO:0005739">
    <property type="term" value="C:mitochondrion"/>
    <property type="evidence" value="ECO:0007669"/>
    <property type="project" value="TreeGrafter"/>
</dbReference>
<dbReference type="InterPro" id="IPR050566">
    <property type="entry name" value="Deoxyribonucleoside_kinase"/>
</dbReference>
<keyword evidence="2" id="KW-0808">Transferase</keyword>
<organism evidence="2 3">
    <name type="scientific">Acanthamoeba castellanii (strain ATCC 30010 / Neff)</name>
    <dbReference type="NCBI Taxonomy" id="1257118"/>
    <lineage>
        <taxon>Eukaryota</taxon>
        <taxon>Amoebozoa</taxon>
        <taxon>Discosea</taxon>
        <taxon>Longamoebia</taxon>
        <taxon>Centramoebida</taxon>
        <taxon>Acanthamoebidae</taxon>
        <taxon>Acanthamoeba</taxon>
    </lineage>
</organism>
<dbReference type="EMBL" id="KB007904">
    <property type="protein sequence ID" value="ELR21380.1"/>
    <property type="molecule type" value="Genomic_DNA"/>
</dbReference>
<evidence type="ECO:0000313" key="3">
    <source>
        <dbReference type="Proteomes" id="UP000011083"/>
    </source>
</evidence>
<evidence type="ECO:0000313" key="2">
    <source>
        <dbReference type="EMBL" id="ELR21380.1"/>
    </source>
</evidence>
<evidence type="ECO:0000259" key="1">
    <source>
        <dbReference type="Pfam" id="PF01712"/>
    </source>
</evidence>
<dbReference type="GeneID" id="14922272"/>
<dbReference type="InterPro" id="IPR027417">
    <property type="entry name" value="P-loop_NTPase"/>
</dbReference>
<feature type="domain" description="Deoxynucleoside kinase" evidence="1">
    <location>
        <begin position="6"/>
        <end position="171"/>
    </location>
</feature>
<dbReference type="OMA" id="SFQLEMF"/>
<reference evidence="2 3" key="1">
    <citation type="journal article" date="2013" name="Genome Biol.">
        <title>Genome of Acanthamoeba castellanii highlights extensive lateral gene transfer and early evolution of tyrosine kinase signaling.</title>
        <authorList>
            <person name="Clarke M."/>
            <person name="Lohan A.J."/>
            <person name="Liu B."/>
            <person name="Lagkouvardos I."/>
            <person name="Roy S."/>
            <person name="Zafar N."/>
            <person name="Bertelli C."/>
            <person name="Schilde C."/>
            <person name="Kianianmomeni A."/>
            <person name="Burglin T.R."/>
            <person name="Frech C."/>
            <person name="Turcotte B."/>
            <person name="Kopec K.O."/>
            <person name="Synnott J.M."/>
            <person name="Choo C."/>
            <person name="Paponov I."/>
            <person name="Finkler A."/>
            <person name="Soon Heng Tan C."/>
            <person name="Hutchins A.P."/>
            <person name="Weinmeier T."/>
            <person name="Rattei T."/>
            <person name="Chu J.S."/>
            <person name="Gimenez G."/>
            <person name="Irimia M."/>
            <person name="Rigden D.J."/>
            <person name="Fitzpatrick D.A."/>
            <person name="Lorenzo-Morales J."/>
            <person name="Bateman A."/>
            <person name="Chiu C.H."/>
            <person name="Tang P."/>
            <person name="Hegemann P."/>
            <person name="Fromm H."/>
            <person name="Raoult D."/>
            <person name="Greub G."/>
            <person name="Miranda-Saavedra D."/>
            <person name="Chen N."/>
            <person name="Nash P."/>
            <person name="Ginger M.L."/>
            <person name="Horn M."/>
            <person name="Schaap P."/>
            <person name="Caler L."/>
            <person name="Loftus B."/>
        </authorList>
    </citation>
    <scope>NUCLEOTIDE SEQUENCE [LARGE SCALE GENOMIC DNA]</scope>
    <source>
        <strain evidence="2 3">Neff</strain>
    </source>
</reference>
<dbReference type="RefSeq" id="XP_004345924.1">
    <property type="nucleotide sequence ID" value="XM_004345874.1"/>
</dbReference>
<dbReference type="OrthoDB" id="567086at2759"/>
<name>L8H888_ACACF</name>
<dbReference type="Gene3D" id="3.40.50.300">
    <property type="entry name" value="P-loop containing nucleotide triphosphate hydrolases"/>
    <property type="match status" value="1"/>
</dbReference>
<dbReference type="STRING" id="1257118.L8H888"/>
<dbReference type="PANTHER" id="PTHR10513">
    <property type="entry name" value="DEOXYNUCLEOSIDE KINASE"/>
    <property type="match status" value="1"/>
</dbReference>
<dbReference type="PANTHER" id="PTHR10513:SF35">
    <property type="entry name" value="DEOXYADENOSINE KINASE"/>
    <property type="match status" value="1"/>
</dbReference>
<dbReference type="Proteomes" id="UP000011083">
    <property type="component" value="Unassembled WGS sequence"/>
</dbReference>
<dbReference type="VEuPathDB" id="AmoebaDB:ACA1_183140"/>
<dbReference type="Pfam" id="PF01712">
    <property type="entry name" value="dNK"/>
    <property type="match status" value="1"/>
</dbReference>
<dbReference type="SUPFAM" id="SSF52540">
    <property type="entry name" value="P-loop containing nucleoside triphosphate hydrolases"/>
    <property type="match status" value="1"/>
</dbReference>
<proteinExistence type="predicted"/>
<keyword evidence="3" id="KW-1185">Reference proteome</keyword>